<evidence type="ECO:0000256" key="9">
    <source>
        <dbReference type="SAM" id="MobiDB-lite"/>
    </source>
</evidence>
<comment type="catalytic activity">
    <reaction evidence="8">
        <text>L-seryl-[protein] + ATP = O-phospho-L-seryl-[protein] + ADP + H(+)</text>
        <dbReference type="Rhea" id="RHEA:17989"/>
        <dbReference type="Rhea" id="RHEA-COMP:9863"/>
        <dbReference type="Rhea" id="RHEA-COMP:11604"/>
        <dbReference type="ChEBI" id="CHEBI:15378"/>
        <dbReference type="ChEBI" id="CHEBI:29999"/>
        <dbReference type="ChEBI" id="CHEBI:30616"/>
        <dbReference type="ChEBI" id="CHEBI:83421"/>
        <dbReference type="ChEBI" id="CHEBI:456216"/>
        <dbReference type="EC" id="2.7.11.1"/>
    </reaction>
</comment>
<feature type="domain" description="Protein kinase" evidence="10">
    <location>
        <begin position="1"/>
        <end position="180"/>
    </location>
</feature>
<dbReference type="GeneID" id="101572009"/>
<dbReference type="Pfam" id="PF00069">
    <property type="entry name" value="Pkinase"/>
    <property type="match status" value="1"/>
</dbReference>
<dbReference type="EC" id="2.7.11.1" evidence="1"/>
<dbReference type="RefSeq" id="XP_023573035.1">
    <property type="nucleotide sequence ID" value="XM_023717267.1"/>
</dbReference>
<dbReference type="InterPro" id="IPR051131">
    <property type="entry name" value="NEK_Ser/Thr_kinase_NIMA"/>
</dbReference>
<keyword evidence="2" id="KW-0723">Serine/threonine-protein kinase</keyword>
<name>A0A6P6EL03_OCTDE</name>
<accession>A0A6P6EL03</accession>
<reference evidence="12" key="1">
    <citation type="submission" date="2025-08" db="UniProtKB">
        <authorList>
            <consortium name="RefSeq"/>
        </authorList>
    </citation>
    <scope>IDENTIFICATION</scope>
</reference>
<evidence type="ECO:0000256" key="6">
    <source>
        <dbReference type="ARBA" id="ARBA00022840"/>
    </source>
</evidence>
<keyword evidence="6" id="KW-0067">ATP-binding</keyword>
<dbReference type="GO" id="GO:0004674">
    <property type="term" value="F:protein serine/threonine kinase activity"/>
    <property type="evidence" value="ECO:0007669"/>
    <property type="project" value="UniProtKB-KW"/>
</dbReference>
<dbReference type="SUPFAM" id="SSF56112">
    <property type="entry name" value="Protein kinase-like (PK-like)"/>
    <property type="match status" value="1"/>
</dbReference>
<dbReference type="InParanoid" id="A0A6P6EL03"/>
<evidence type="ECO:0000259" key="10">
    <source>
        <dbReference type="PROSITE" id="PS50011"/>
    </source>
</evidence>
<evidence type="ECO:0000256" key="8">
    <source>
        <dbReference type="ARBA" id="ARBA00048679"/>
    </source>
</evidence>
<keyword evidence="11" id="KW-1185">Reference proteome</keyword>
<dbReference type="CTD" id="341676"/>
<dbReference type="AlphaFoldDB" id="A0A6P6EL03"/>
<dbReference type="Gene3D" id="1.10.510.10">
    <property type="entry name" value="Transferase(Phosphotransferase) domain 1"/>
    <property type="match status" value="1"/>
</dbReference>
<evidence type="ECO:0000313" key="12">
    <source>
        <dbReference type="RefSeq" id="XP_023573035.1"/>
    </source>
</evidence>
<dbReference type="FunFam" id="1.10.510.10:FF:000172">
    <property type="entry name" value="serine/threonine-protein kinase Nek1 isoform X1"/>
    <property type="match status" value="1"/>
</dbReference>
<feature type="region of interest" description="Disordered" evidence="9">
    <location>
        <begin position="306"/>
        <end position="327"/>
    </location>
</feature>
<feature type="region of interest" description="Disordered" evidence="9">
    <location>
        <begin position="195"/>
        <end position="231"/>
    </location>
</feature>
<organism evidence="11 12">
    <name type="scientific">Octodon degus</name>
    <name type="common">Degu</name>
    <name type="synonym">Sciurus degus</name>
    <dbReference type="NCBI Taxonomy" id="10160"/>
    <lineage>
        <taxon>Eukaryota</taxon>
        <taxon>Metazoa</taxon>
        <taxon>Chordata</taxon>
        <taxon>Craniata</taxon>
        <taxon>Vertebrata</taxon>
        <taxon>Euteleostomi</taxon>
        <taxon>Mammalia</taxon>
        <taxon>Eutheria</taxon>
        <taxon>Euarchontoglires</taxon>
        <taxon>Glires</taxon>
        <taxon>Rodentia</taxon>
        <taxon>Hystricomorpha</taxon>
        <taxon>Octodontidae</taxon>
        <taxon>Octodon</taxon>
    </lineage>
</organism>
<evidence type="ECO:0000256" key="4">
    <source>
        <dbReference type="ARBA" id="ARBA00022741"/>
    </source>
</evidence>
<dbReference type="PROSITE" id="PS50011">
    <property type="entry name" value="PROTEIN_KINASE_DOM"/>
    <property type="match status" value="1"/>
</dbReference>
<dbReference type="PANTHER" id="PTHR44899:SF1">
    <property type="entry name" value="SERINE_THREONINE-PROTEIN KINASE NEK5"/>
    <property type="match status" value="1"/>
</dbReference>
<sequence length="701" mass="79492">MEYCEGGDLMRRIHRQRGVLFGEDQILGWFVQISLGLKYMHDRKIVHRNIKAQNIFLSKNGMIAKLGDFGIARVLNNSMELAQTCIGTPYYLSPEICQNQPYNNKTDIWSLGCVLYELCTLQHPFEGKNLHQLALKIFQARVAPIPPGFSLDLRSLVKQLFRVSPRERPSEGSILKRPFLEKLIDKYSAPEVLGEEPAARLPGSRDIARPESGAADPEGRKALSPHPKVQKVKFQGKSLRAGVSVPVTRTDASCRSKCSPPAGAQRPVPVKMIENPKLAAICRHYDFYYAELDILRKRAQEAGYVPQRDSEIEESCNEEESHGPSPAQWPVEYLQRRFEAQQYKLKVQKQLGLCPSSAEPNHRTTGPRSHREEPCSRELLCRRKEMKDQEYWKQLEEIHQQYHDDVKEMRRKMERELEASSRISHKTYLVEKSSLPGGQDAPEGDTPVQDIERDLNKIELETTKERKIPEYKYKVKRGVKFEINLDECMSDGNSVQVEEIADMLSETLTFEDSMEFKGYECLQKHEDDLDKAFENLHGPRAELFTQDAVAAENRRQWDARAPRTLLQMMAAADVTSSCPPAPNDGQVIVMEGVPDSRKPWRREAPGILLTVLAAAHLTGNSFSSSEGDLVGTLQQWPKADVGKAEMASYTGADEELLEPASDDADTTFEESEDELRSEIVESLEKLATSKEGRKMEEIFSL</sequence>
<dbReference type="Proteomes" id="UP000515203">
    <property type="component" value="Unplaced"/>
</dbReference>
<evidence type="ECO:0000313" key="11">
    <source>
        <dbReference type="Proteomes" id="UP000515203"/>
    </source>
</evidence>
<gene>
    <name evidence="12" type="primary">Nek5</name>
</gene>
<keyword evidence="3" id="KW-0808">Transferase</keyword>
<feature type="region of interest" description="Disordered" evidence="9">
    <location>
        <begin position="655"/>
        <end position="674"/>
    </location>
</feature>
<proteinExistence type="predicted"/>
<dbReference type="GO" id="GO:0005524">
    <property type="term" value="F:ATP binding"/>
    <property type="evidence" value="ECO:0007669"/>
    <property type="project" value="UniProtKB-KW"/>
</dbReference>
<evidence type="ECO:0000256" key="2">
    <source>
        <dbReference type="ARBA" id="ARBA00022527"/>
    </source>
</evidence>
<dbReference type="OrthoDB" id="248923at2759"/>
<dbReference type="FunCoup" id="A0A6P6EL03">
    <property type="interactions" value="233"/>
</dbReference>
<comment type="catalytic activity">
    <reaction evidence="7">
        <text>L-threonyl-[protein] + ATP = O-phospho-L-threonyl-[protein] + ADP + H(+)</text>
        <dbReference type="Rhea" id="RHEA:46608"/>
        <dbReference type="Rhea" id="RHEA-COMP:11060"/>
        <dbReference type="Rhea" id="RHEA-COMP:11605"/>
        <dbReference type="ChEBI" id="CHEBI:15378"/>
        <dbReference type="ChEBI" id="CHEBI:30013"/>
        <dbReference type="ChEBI" id="CHEBI:30616"/>
        <dbReference type="ChEBI" id="CHEBI:61977"/>
        <dbReference type="ChEBI" id="CHEBI:456216"/>
        <dbReference type="EC" id="2.7.11.1"/>
    </reaction>
</comment>
<feature type="compositionally biased region" description="Acidic residues" evidence="9">
    <location>
        <begin position="655"/>
        <end position="673"/>
    </location>
</feature>
<evidence type="ECO:0000256" key="3">
    <source>
        <dbReference type="ARBA" id="ARBA00022679"/>
    </source>
</evidence>
<feature type="region of interest" description="Disordered" evidence="9">
    <location>
        <begin position="430"/>
        <end position="451"/>
    </location>
</feature>
<evidence type="ECO:0000256" key="7">
    <source>
        <dbReference type="ARBA" id="ARBA00047899"/>
    </source>
</evidence>
<evidence type="ECO:0000256" key="1">
    <source>
        <dbReference type="ARBA" id="ARBA00012513"/>
    </source>
</evidence>
<evidence type="ECO:0000256" key="5">
    <source>
        <dbReference type="ARBA" id="ARBA00022777"/>
    </source>
</evidence>
<dbReference type="InterPro" id="IPR000719">
    <property type="entry name" value="Prot_kinase_dom"/>
</dbReference>
<protein>
    <recommendedName>
        <fullName evidence="1">non-specific serine/threonine protein kinase</fullName>
        <ecNumber evidence="1">2.7.11.1</ecNumber>
    </recommendedName>
</protein>
<keyword evidence="4" id="KW-0547">Nucleotide-binding</keyword>
<keyword evidence="5 12" id="KW-0418">Kinase</keyword>
<dbReference type="InterPro" id="IPR011009">
    <property type="entry name" value="Kinase-like_dom_sf"/>
</dbReference>
<dbReference type="PANTHER" id="PTHR44899">
    <property type="entry name" value="CAMK FAMILY PROTEIN KINASE"/>
    <property type="match status" value="1"/>
</dbReference>